<dbReference type="GO" id="GO:0005524">
    <property type="term" value="F:ATP binding"/>
    <property type="evidence" value="ECO:0007669"/>
    <property type="project" value="UniProtKB-UniRule"/>
</dbReference>
<dbReference type="SUPFAM" id="SSF56104">
    <property type="entry name" value="SAICAR synthase-like"/>
    <property type="match status" value="1"/>
</dbReference>
<organism evidence="4 5">
    <name type="scientific">Meganyctiphanes norvegica</name>
    <name type="common">Northern krill</name>
    <name type="synonym">Thysanopoda norvegica</name>
    <dbReference type="NCBI Taxonomy" id="48144"/>
    <lineage>
        <taxon>Eukaryota</taxon>
        <taxon>Metazoa</taxon>
        <taxon>Ecdysozoa</taxon>
        <taxon>Arthropoda</taxon>
        <taxon>Crustacea</taxon>
        <taxon>Multicrustacea</taxon>
        <taxon>Malacostraca</taxon>
        <taxon>Eumalacostraca</taxon>
        <taxon>Eucarida</taxon>
        <taxon>Euphausiacea</taxon>
        <taxon>Euphausiidae</taxon>
        <taxon>Meganyctiphanes</taxon>
    </lineage>
</organism>
<keyword evidence="5" id="KW-1185">Reference proteome</keyword>
<comment type="caution">
    <text evidence="4">The sequence shown here is derived from an EMBL/GenBank/DDBJ whole genome shotgun (WGS) entry which is preliminary data.</text>
</comment>
<dbReference type="PANTHER" id="PTHR23086">
    <property type="entry name" value="PHOSPHATIDYLINOSITOL-4-PHOSPHATE 5-KINASE"/>
    <property type="match status" value="1"/>
</dbReference>
<dbReference type="EMBL" id="CAXKWB010000357">
    <property type="protein sequence ID" value="CAL4060412.1"/>
    <property type="molecule type" value="Genomic_DNA"/>
</dbReference>
<dbReference type="GO" id="GO:0046854">
    <property type="term" value="P:phosphatidylinositol phosphate biosynthetic process"/>
    <property type="evidence" value="ECO:0007669"/>
    <property type="project" value="TreeGrafter"/>
</dbReference>
<name>A0AAV2PJJ2_MEGNR</name>
<dbReference type="AlphaFoldDB" id="A0AAV2PJJ2"/>
<dbReference type="CDD" id="cd17301">
    <property type="entry name" value="PIPKc_PIP5KI"/>
    <property type="match status" value="1"/>
</dbReference>
<feature type="compositionally biased region" description="Polar residues" evidence="2">
    <location>
        <begin position="1"/>
        <end position="37"/>
    </location>
</feature>
<dbReference type="Pfam" id="PF01504">
    <property type="entry name" value="PIP5K"/>
    <property type="match status" value="1"/>
</dbReference>
<evidence type="ECO:0000259" key="3">
    <source>
        <dbReference type="PROSITE" id="PS51455"/>
    </source>
</evidence>
<accession>A0AAV2PJJ2</accession>
<dbReference type="PROSITE" id="PS51455">
    <property type="entry name" value="PIPK"/>
    <property type="match status" value="1"/>
</dbReference>
<keyword evidence="1" id="KW-0067">ATP-binding</keyword>
<dbReference type="InterPro" id="IPR027484">
    <property type="entry name" value="PInositol-4-P-5-kinase_N"/>
</dbReference>
<dbReference type="InterPro" id="IPR027483">
    <property type="entry name" value="PInositol-4-P-4/5-kinase_C_sf"/>
</dbReference>
<feature type="domain" description="PIPK" evidence="3">
    <location>
        <begin position="95"/>
        <end position="471"/>
    </location>
</feature>
<feature type="compositionally biased region" description="Basic residues" evidence="2">
    <location>
        <begin position="73"/>
        <end position="83"/>
    </location>
</feature>
<gene>
    <name evidence="4" type="ORF">MNOR_LOCUS1340</name>
</gene>
<sequence>MSQSNENISSVDIQTTIIQTGNGDHTAVTFAQETDIQNGDHEPNDVPESEVPEPDSDDDPQSSTNHGTAARKNFQKKRGHRRVTNAGEVTYKKIVSSQLMNSIQMGLHHAIGRQANKPEEVVLIQDFYESDTIFFPANGSEKTPAHKYTDFKFKVHSPDGLRHFRNLYDIKQDEYLISLCNEPMIELSNPGASGSIFYLSKDGMYFVKTVQQKEAVFLQQLLPNYYMNLKQKPNTLLPKFSGLYKYKCNTKNIRIIVMHNVFPSDIEIHQKYDLKGSTYKRKASDKEKAKKDPTYKDLDFLDQHPEGLTLDSKRFNELMSQIKSDCRVLESYSIMDYSLLLGIHNVDKAKRKPDKKTMRSVSVTCKSTNNPDKKDNNRSSIYHSHPNILEVDQSTKWEKETQVPEGSIPGYNAAGDRVLIFIAIIDILQSYRIKKKLEHTFKSLMTDGDTVSVHHPQFYRERFIHFMESSVFKKIPLRVIRSPTQRKKSMKRKK</sequence>
<feature type="region of interest" description="Disordered" evidence="2">
    <location>
        <begin position="1"/>
        <end position="85"/>
    </location>
</feature>
<feature type="region of interest" description="Disordered" evidence="2">
    <location>
        <begin position="352"/>
        <end position="383"/>
    </location>
</feature>
<dbReference type="Gene3D" id="3.30.810.10">
    <property type="entry name" value="2-Layer Sandwich"/>
    <property type="match status" value="1"/>
</dbReference>
<feature type="compositionally biased region" description="Polar residues" evidence="2">
    <location>
        <begin position="359"/>
        <end position="370"/>
    </location>
</feature>
<keyword evidence="1" id="KW-0808">Transferase</keyword>
<dbReference type="GO" id="GO:0005886">
    <property type="term" value="C:plasma membrane"/>
    <property type="evidence" value="ECO:0007669"/>
    <property type="project" value="TreeGrafter"/>
</dbReference>
<dbReference type="GO" id="GO:0016308">
    <property type="term" value="F:1-phosphatidylinositol-4-phosphate 5-kinase activity"/>
    <property type="evidence" value="ECO:0007669"/>
    <property type="project" value="TreeGrafter"/>
</dbReference>
<keyword evidence="1" id="KW-0547">Nucleotide-binding</keyword>
<evidence type="ECO:0000256" key="2">
    <source>
        <dbReference type="SAM" id="MobiDB-lite"/>
    </source>
</evidence>
<evidence type="ECO:0000313" key="5">
    <source>
        <dbReference type="Proteomes" id="UP001497623"/>
    </source>
</evidence>
<dbReference type="PANTHER" id="PTHR23086:SF101">
    <property type="entry name" value="LP03320P-RELATED"/>
    <property type="match status" value="1"/>
</dbReference>
<evidence type="ECO:0000256" key="1">
    <source>
        <dbReference type="PROSITE-ProRule" id="PRU00781"/>
    </source>
</evidence>
<dbReference type="SMART" id="SM00330">
    <property type="entry name" value="PIPKc"/>
    <property type="match status" value="1"/>
</dbReference>
<dbReference type="Gene3D" id="3.30.800.10">
    <property type="entry name" value="Phosphatidylinositol Phosphate Kinase II Beta"/>
    <property type="match status" value="1"/>
</dbReference>
<keyword evidence="1" id="KW-0418">Kinase</keyword>
<dbReference type="InterPro" id="IPR023610">
    <property type="entry name" value="PInositol-4/5-P-5/4-kinase"/>
</dbReference>
<dbReference type="Proteomes" id="UP001497623">
    <property type="component" value="Unassembled WGS sequence"/>
</dbReference>
<reference evidence="4 5" key="1">
    <citation type="submission" date="2024-05" db="EMBL/GenBank/DDBJ databases">
        <authorList>
            <person name="Wallberg A."/>
        </authorList>
    </citation>
    <scope>NUCLEOTIDE SEQUENCE [LARGE SCALE GENOMIC DNA]</scope>
</reference>
<dbReference type="InterPro" id="IPR002498">
    <property type="entry name" value="PInositol-4-P-4/5-kinase_core"/>
</dbReference>
<feature type="compositionally biased region" description="Acidic residues" evidence="2">
    <location>
        <begin position="45"/>
        <end position="60"/>
    </location>
</feature>
<protein>
    <recommendedName>
        <fullName evidence="3">PIPK domain-containing protein</fullName>
    </recommendedName>
</protein>
<proteinExistence type="predicted"/>
<evidence type="ECO:0000313" key="4">
    <source>
        <dbReference type="EMBL" id="CAL4060412.1"/>
    </source>
</evidence>